<accession>A0A9D4GV27</accession>
<gene>
    <name evidence="2" type="ORF">DPMN_125314</name>
</gene>
<evidence type="ECO:0000313" key="2">
    <source>
        <dbReference type="EMBL" id="KAH3823508.1"/>
    </source>
</evidence>
<feature type="compositionally biased region" description="Polar residues" evidence="1">
    <location>
        <begin position="199"/>
        <end position="221"/>
    </location>
</feature>
<sequence>MASNGMLGMAVQSTGCAQQGFAMGKGPEVPGSTGSQTVPAQKVTEYQLRMDKSLAKKLSATRRTKHLEIEIKSGNFVIAADLATFELLKEAALYFYRNDTSVKCDTVIQSTVDQKNSSVSYAIKHKFYTINIYATTSKFMVNGQNTQLFVGQHLSAIQNIVRHATVNGQPVNLNSVNQLLADSIQNALFNSSIATEQSSKAKTSVSSKPSNSIKAKNSGNKPTERVEPEVKCLKCNRTLKTGVECTVNHKNEPHWIHYGCLNLSDTELEFVKNQPEDAPYTYTLCAKYDNTQTLPMKIMANSSTLNISALPNIPVSNAFAILTEKQAETDPVLNTEQ</sequence>
<keyword evidence="3" id="KW-1185">Reference proteome</keyword>
<feature type="region of interest" description="Disordered" evidence="1">
    <location>
        <begin position="199"/>
        <end position="226"/>
    </location>
</feature>
<reference evidence="2" key="1">
    <citation type="journal article" date="2019" name="bioRxiv">
        <title>The Genome of the Zebra Mussel, Dreissena polymorpha: A Resource for Invasive Species Research.</title>
        <authorList>
            <person name="McCartney M.A."/>
            <person name="Auch B."/>
            <person name="Kono T."/>
            <person name="Mallez S."/>
            <person name="Zhang Y."/>
            <person name="Obille A."/>
            <person name="Becker A."/>
            <person name="Abrahante J.E."/>
            <person name="Garbe J."/>
            <person name="Badalamenti J.P."/>
            <person name="Herman A."/>
            <person name="Mangelson H."/>
            <person name="Liachko I."/>
            <person name="Sullivan S."/>
            <person name="Sone E.D."/>
            <person name="Koren S."/>
            <person name="Silverstein K.A.T."/>
            <person name="Beckman K.B."/>
            <person name="Gohl D.M."/>
        </authorList>
    </citation>
    <scope>NUCLEOTIDE SEQUENCE</scope>
    <source>
        <strain evidence="2">Duluth1</strain>
        <tissue evidence="2">Whole animal</tissue>
    </source>
</reference>
<dbReference type="Proteomes" id="UP000828390">
    <property type="component" value="Unassembled WGS sequence"/>
</dbReference>
<dbReference type="AlphaFoldDB" id="A0A9D4GV27"/>
<dbReference type="EMBL" id="JAIWYP010000005">
    <property type="protein sequence ID" value="KAH3823508.1"/>
    <property type="molecule type" value="Genomic_DNA"/>
</dbReference>
<evidence type="ECO:0000256" key="1">
    <source>
        <dbReference type="SAM" id="MobiDB-lite"/>
    </source>
</evidence>
<comment type="caution">
    <text evidence="2">The sequence shown here is derived from an EMBL/GenBank/DDBJ whole genome shotgun (WGS) entry which is preliminary data.</text>
</comment>
<name>A0A9D4GV27_DREPO</name>
<protein>
    <recommendedName>
        <fullName evidence="4">Zinc finger PHD-type domain-containing protein</fullName>
    </recommendedName>
</protein>
<reference evidence="2" key="2">
    <citation type="submission" date="2020-11" db="EMBL/GenBank/DDBJ databases">
        <authorList>
            <person name="McCartney M.A."/>
            <person name="Auch B."/>
            <person name="Kono T."/>
            <person name="Mallez S."/>
            <person name="Becker A."/>
            <person name="Gohl D.M."/>
            <person name="Silverstein K.A.T."/>
            <person name="Koren S."/>
            <person name="Bechman K.B."/>
            <person name="Herman A."/>
            <person name="Abrahante J.E."/>
            <person name="Garbe J."/>
        </authorList>
    </citation>
    <scope>NUCLEOTIDE SEQUENCE</scope>
    <source>
        <strain evidence="2">Duluth1</strain>
        <tissue evidence="2">Whole animal</tissue>
    </source>
</reference>
<organism evidence="2 3">
    <name type="scientific">Dreissena polymorpha</name>
    <name type="common">Zebra mussel</name>
    <name type="synonym">Mytilus polymorpha</name>
    <dbReference type="NCBI Taxonomy" id="45954"/>
    <lineage>
        <taxon>Eukaryota</taxon>
        <taxon>Metazoa</taxon>
        <taxon>Spiralia</taxon>
        <taxon>Lophotrochozoa</taxon>
        <taxon>Mollusca</taxon>
        <taxon>Bivalvia</taxon>
        <taxon>Autobranchia</taxon>
        <taxon>Heteroconchia</taxon>
        <taxon>Euheterodonta</taxon>
        <taxon>Imparidentia</taxon>
        <taxon>Neoheterodontei</taxon>
        <taxon>Myida</taxon>
        <taxon>Dreissenoidea</taxon>
        <taxon>Dreissenidae</taxon>
        <taxon>Dreissena</taxon>
    </lineage>
</organism>
<evidence type="ECO:0000313" key="3">
    <source>
        <dbReference type="Proteomes" id="UP000828390"/>
    </source>
</evidence>
<proteinExistence type="predicted"/>
<evidence type="ECO:0008006" key="4">
    <source>
        <dbReference type="Google" id="ProtNLM"/>
    </source>
</evidence>